<dbReference type="Proteomes" id="UP000557193">
    <property type="component" value="Unassembled WGS sequence"/>
</dbReference>
<proteinExistence type="predicted"/>
<evidence type="ECO:0000313" key="6">
    <source>
        <dbReference type="EMBL" id="MBB6342950.1"/>
    </source>
</evidence>
<sequence>MSSNTPFSNAISSQPISSPVMPGSARRPFKRSITSLQLLTQLGIEHGLSVEQCLAGTGLAALQLADTTLEVEPAAELQLIRNLLAALPDEPTLGLQAAQRYQLTTYGIWGYALLSSPTIRSAAELGLRYLDLTFAFAQISLHEDDQQAHIHVDASQVEDDVRAFITQRDTFAVLVIQRELLGQQSMPLQGLTLRLPQPADENPYRQLLGFAPQFGAADNRISFARALLDQPLPRANPATVELCDAQCRALLARRQVRAGIAVQVRHLLLCQPGKLPNMPRVASQLNLSERSLRRQLHGEQTSFRQLLEEVRQALAEELLATGGLSLEDIASRLGYGESSNFIHAFKRWKGLPPSQYLQTLHKV</sequence>
<dbReference type="SUPFAM" id="SSF46689">
    <property type="entry name" value="Homeodomain-like"/>
    <property type="match status" value="1"/>
</dbReference>
<accession>A0A7X0EVM2</accession>
<keyword evidence="2 6" id="KW-0238">DNA-binding</keyword>
<keyword evidence="3" id="KW-0804">Transcription</keyword>
<evidence type="ECO:0000256" key="2">
    <source>
        <dbReference type="ARBA" id="ARBA00023125"/>
    </source>
</evidence>
<gene>
    <name evidence="6" type="ORF">HNP49_003138</name>
</gene>
<dbReference type="PANTHER" id="PTHR47894:SF1">
    <property type="entry name" value="HTH-TYPE TRANSCRIPTIONAL REGULATOR VQSM"/>
    <property type="match status" value="1"/>
</dbReference>
<dbReference type="InterPro" id="IPR032687">
    <property type="entry name" value="AraC-type_N"/>
</dbReference>
<feature type="compositionally biased region" description="Polar residues" evidence="4">
    <location>
        <begin position="1"/>
        <end position="17"/>
    </location>
</feature>
<dbReference type="GO" id="GO:0000976">
    <property type="term" value="F:transcription cis-regulatory region binding"/>
    <property type="evidence" value="ECO:0007669"/>
    <property type="project" value="TreeGrafter"/>
</dbReference>
<dbReference type="InterPro" id="IPR018060">
    <property type="entry name" value="HTH_AraC"/>
</dbReference>
<comment type="caution">
    <text evidence="6">The sequence shown here is derived from an EMBL/GenBank/DDBJ whole genome shotgun (WGS) entry which is preliminary data.</text>
</comment>
<organism evidence="6 7">
    <name type="scientific">Pseudomonas fluvialis</name>
    <dbReference type="NCBI Taxonomy" id="1793966"/>
    <lineage>
        <taxon>Bacteria</taxon>
        <taxon>Pseudomonadati</taxon>
        <taxon>Pseudomonadota</taxon>
        <taxon>Gammaproteobacteria</taxon>
        <taxon>Pseudomonadales</taxon>
        <taxon>Pseudomonadaceae</taxon>
        <taxon>Pseudomonas</taxon>
    </lineage>
</organism>
<evidence type="ECO:0000259" key="5">
    <source>
        <dbReference type="PROSITE" id="PS01124"/>
    </source>
</evidence>
<dbReference type="AlphaFoldDB" id="A0A7X0EVM2"/>
<evidence type="ECO:0000313" key="7">
    <source>
        <dbReference type="Proteomes" id="UP000557193"/>
    </source>
</evidence>
<protein>
    <submittedName>
        <fullName evidence="6">AraC-like DNA-binding protein</fullName>
    </submittedName>
</protein>
<evidence type="ECO:0000256" key="4">
    <source>
        <dbReference type="SAM" id="MobiDB-lite"/>
    </source>
</evidence>
<name>A0A7X0EVM2_9PSED</name>
<keyword evidence="1" id="KW-0805">Transcription regulation</keyword>
<evidence type="ECO:0000256" key="1">
    <source>
        <dbReference type="ARBA" id="ARBA00023015"/>
    </source>
</evidence>
<dbReference type="GO" id="GO:0003700">
    <property type="term" value="F:DNA-binding transcription factor activity"/>
    <property type="evidence" value="ECO:0007669"/>
    <property type="project" value="InterPro"/>
</dbReference>
<keyword evidence="7" id="KW-1185">Reference proteome</keyword>
<dbReference type="GO" id="GO:0005829">
    <property type="term" value="C:cytosol"/>
    <property type="evidence" value="ECO:0007669"/>
    <property type="project" value="TreeGrafter"/>
</dbReference>
<dbReference type="Gene3D" id="1.10.10.60">
    <property type="entry name" value="Homeodomain-like"/>
    <property type="match status" value="1"/>
</dbReference>
<dbReference type="SMART" id="SM00342">
    <property type="entry name" value="HTH_ARAC"/>
    <property type="match status" value="1"/>
</dbReference>
<dbReference type="PANTHER" id="PTHR47894">
    <property type="entry name" value="HTH-TYPE TRANSCRIPTIONAL REGULATOR GADX"/>
    <property type="match status" value="1"/>
</dbReference>
<feature type="domain" description="HTH araC/xylS-type" evidence="5">
    <location>
        <begin position="262"/>
        <end position="359"/>
    </location>
</feature>
<dbReference type="InterPro" id="IPR009057">
    <property type="entry name" value="Homeodomain-like_sf"/>
</dbReference>
<evidence type="ECO:0000256" key="3">
    <source>
        <dbReference type="ARBA" id="ARBA00023163"/>
    </source>
</evidence>
<reference evidence="6 7" key="1">
    <citation type="submission" date="2020-08" db="EMBL/GenBank/DDBJ databases">
        <title>Functional genomics of gut bacteria from endangered species of beetles.</title>
        <authorList>
            <person name="Carlos-Shanley C."/>
        </authorList>
    </citation>
    <scope>NUCLEOTIDE SEQUENCE [LARGE SCALE GENOMIC DNA]</scope>
    <source>
        <strain evidence="6 7">S00202</strain>
    </source>
</reference>
<dbReference type="EMBL" id="JACHLL010000006">
    <property type="protein sequence ID" value="MBB6342950.1"/>
    <property type="molecule type" value="Genomic_DNA"/>
</dbReference>
<dbReference type="PROSITE" id="PS01124">
    <property type="entry name" value="HTH_ARAC_FAMILY_2"/>
    <property type="match status" value="1"/>
</dbReference>
<feature type="region of interest" description="Disordered" evidence="4">
    <location>
        <begin position="1"/>
        <end position="25"/>
    </location>
</feature>
<dbReference type="Pfam" id="PF12833">
    <property type="entry name" value="HTH_18"/>
    <property type="match status" value="1"/>
</dbReference>
<dbReference type="Pfam" id="PF12625">
    <property type="entry name" value="Arabinose_bd"/>
    <property type="match status" value="1"/>
</dbReference>